<dbReference type="Gene3D" id="1.10.110.10">
    <property type="entry name" value="Plant lipid-transfer and hydrophobic proteins"/>
    <property type="match status" value="1"/>
</dbReference>
<keyword evidence="6" id="KW-1015">Disulfide bond</keyword>
<sequence>MEHQIYVLKIAILFSLFISQNLAQVQQQQCMNELQPCLNYLNGNTRPSDSCCQNLDNVIKSMPECLCAMISVQGANLAEQYINVTEAQTLPGRCGQRINPLGKLRESKRSLNFCSLFLGRLSRQRALRVVIHDRETSSYRIIGMCSDMHW</sequence>
<evidence type="ECO:0000256" key="8">
    <source>
        <dbReference type="ARBA" id="ARBA00023288"/>
    </source>
</evidence>
<evidence type="ECO:0000256" key="3">
    <source>
        <dbReference type="ARBA" id="ARBA00022475"/>
    </source>
</evidence>
<evidence type="ECO:0000256" key="6">
    <source>
        <dbReference type="ARBA" id="ARBA00023157"/>
    </source>
</evidence>
<name>A0ABD1H6V9_SALDI</name>
<evidence type="ECO:0000256" key="4">
    <source>
        <dbReference type="ARBA" id="ARBA00022622"/>
    </source>
</evidence>
<dbReference type="Proteomes" id="UP001567538">
    <property type="component" value="Unassembled WGS sequence"/>
</dbReference>
<evidence type="ECO:0000313" key="11">
    <source>
        <dbReference type="EMBL" id="KAL1552157.1"/>
    </source>
</evidence>
<keyword evidence="5 9" id="KW-0732">Signal</keyword>
<evidence type="ECO:0000256" key="2">
    <source>
        <dbReference type="ARBA" id="ARBA00009748"/>
    </source>
</evidence>
<comment type="caution">
    <text evidence="11">The sequence shown here is derived from an EMBL/GenBank/DDBJ whole genome shotgun (WGS) entry which is preliminary data.</text>
</comment>
<feature type="domain" description="Bifunctional inhibitor/plant lipid transfer protein/seed storage helical" evidence="10">
    <location>
        <begin position="20"/>
        <end position="100"/>
    </location>
</feature>
<dbReference type="Pfam" id="PF14368">
    <property type="entry name" value="LTP_2"/>
    <property type="match status" value="1"/>
</dbReference>
<accession>A0ABD1H6V9</accession>
<gene>
    <name evidence="11" type="ORF">AAHA92_12991</name>
</gene>
<feature type="chain" id="PRO_5044741935" evidence="9">
    <location>
        <begin position="24"/>
        <end position="150"/>
    </location>
</feature>
<keyword evidence="7" id="KW-0325">Glycoprotein</keyword>
<evidence type="ECO:0000313" key="12">
    <source>
        <dbReference type="Proteomes" id="UP001567538"/>
    </source>
</evidence>
<dbReference type="GO" id="GO:0005886">
    <property type="term" value="C:plasma membrane"/>
    <property type="evidence" value="ECO:0007669"/>
    <property type="project" value="UniProtKB-SubCell"/>
</dbReference>
<comment type="subcellular location">
    <subcellularLocation>
        <location evidence="1">Cell membrane</location>
        <topology evidence="1">Lipid-anchor</topology>
        <topology evidence="1">GPI-anchor</topology>
    </subcellularLocation>
</comment>
<feature type="signal peptide" evidence="9">
    <location>
        <begin position="1"/>
        <end position="23"/>
    </location>
</feature>
<keyword evidence="8" id="KW-0449">Lipoprotein</keyword>
<comment type="similarity">
    <text evidence="2">Belongs to the plant LTP family.</text>
</comment>
<keyword evidence="3" id="KW-1003">Cell membrane</keyword>
<dbReference type="GO" id="GO:0098552">
    <property type="term" value="C:side of membrane"/>
    <property type="evidence" value="ECO:0007669"/>
    <property type="project" value="UniProtKB-KW"/>
</dbReference>
<evidence type="ECO:0000256" key="5">
    <source>
        <dbReference type="ARBA" id="ARBA00022729"/>
    </source>
</evidence>
<keyword evidence="4" id="KW-0472">Membrane</keyword>
<dbReference type="AlphaFoldDB" id="A0ABD1H6V9"/>
<dbReference type="InterPro" id="IPR036312">
    <property type="entry name" value="Bifun_inhib/LTP/seed_sf"/>
</dbReference>
<evidence type="ECO:0000256" key="7">
    <source>
        <dbReference type="ARBA" id="ARBA00023180"/>
    </source>
</evidence>
<evidence type="ECO:0000256" key="1">
    <source>
        <dbReference type="ARBA" id="ARBA00004609"/>
    </source>
</evidence>
<dbReference type="InterPro" id="IPR043325">
    <property type="entry name" value="LTSS"/>
</dbReference>
<proteinExistence type="inferred from homology"/>
<evidence type="ECO:0000256" key="9">
    <source>
        <dbReference type="SAM" id="SignalP"/>
    </source>
</evidence>
<dbReference type="InterPro" id="IPR016140">
    <property type="entry name" value="Bifunc_inhib/LTP/seed_store"/>
</dbReference>
<dbReference type="EMBL" id="JBEAFC010000006">
    <property type="protein sequence ID" value="KAL1552157.1"/>
    <property type="molecule type" value="Genomic_DNA"/>
</dbReference>
<organism evidence="11 12">
    <name type="scientific">Salvia divinorum</name>
    <name type="common">Maria pastora</name>
    <name type="synonym">Diviner's sage</name>
    <dbReference type="NCBI Taxonomy" id="28513"/>
    <lineage>
        <taxon>Eukaryota</taxon>
        <taxon>Viridiplantae</taxon>
        <taxon>Streptophyta</taxon>
        <taxon>Embryophyta</taxon>
        <taxon>Tracheophyta</taxon>
        <taxon>Spermatophyta</taxon>
        <taxon>Magnoliopsida</taxon>
        <taxon>eudicotyledons</taxon>
        <taxon>Gunneridae</taxon>
        <taxon>Pentapetalae</taxon>
        <taxon>asterids</taxon>
        <taxon>lamiids</taxon>
        <taxon>Lamiales</taxon>
        <taxon>Lamiaceae</taxon>
        <taxon>Nepetoideae</taxon>
        <taxon>Mentheae</taxon>
        <taxon>Salviinae</taxon>
        <taxon>Salvia</taxon>
        <taxon>Salvia subgen. Calosphace</taxon>
    </lineage>
</organism>
<reference evidence="11 12" key="1">
    <citation type="submission" date="2024-06" db="EMBL/GenBank/DDBJ databases">
        <title>A chromosome level genome sequence of Diviner's sage (Salvia divinorum).</title>
        <authorList>
            <person name="Ford S.A."/>
            <person name="Ro D.-K."/>
            <person name="Ness R.W."/>
            <person name="Phillips M.A."/>
        </authorList>
    </citation>
    <scope>NUCLEOTIDE SEQUENCE [LARGE SCALE GENOMIC DNA]</scope>
    <source>
        <strain evidence="11">SAF-2024a</strain>
        <tissue evidence="11">Leaf</tissue>
    </source>
</reference>
<keyword evidence="12" id="KW-1185">Reference proteome</keyword>
<evidence type="ECO:0000259" key="10">
    <source>
        <dbReference type="Pfam" id="PF14368"/>
    </source>
</evidence>
<keyword evidence="4" id="KW-0336">GPI-anchor</keyword>
<dbReference type="CDD" id="cd00010">
    <property type="entry name" value="AAI_LTSS"/>
    <property type="match status" value="1"/>
</dbReference>
<protein>
    <submittedName>
        <fullName evidence="11">Non-specific lipid transfer protein GPI-anchored 30-like</fullName>
    </submittedName>
</protein>
<dbReference type="SUPFAM" id="SSF47699">
    <property type="entry name" value="Bifunctional inhibitor/lipid-transfer protein/seed storage 2S albumin"/>
    <property type="match status" value="1"/>
</dbReference>
<dbReference type="PANTHER" id="PTHR33044">
    <property type="entry name" value="BIFUNCTIONAL INHIBITOR/LIPID-TRANSFER PROTEIN/SEED STORAGE 2S ALBUMIN SUPERFAMILY PROTEIN-RELATED"/>
    <property type="match status" value="1"/>
</dbReference>